<accession>A0ABC8VL71</accession>
<dbReference type="EMBL" id="OZ075119">
    <property type="protein sequence ID" value="CAL5094407.1"/>
    <property type="molecule type" value="Genomic_DNA"/>
</dbReference>
<evidence type="ECO:0000313" key="5">
    <source>
        <dbReference type="EMBL" id="CAL5094407.1"/>
    </source>
</evidence>
<evidence type="ECO:0000256" key="2">
    <source>
        <dbReference type="ARBA" id="ARBA00022690"/>
    </source>
</evidence>
<keyword evidence="6" id="KW-1185">Reference proteome</keyword>
<protein>
    <submittedName>
        <fullName evidence="4">Uncharacterized protein</fullName>
    </submittedName>
</protein>
<dbReference type="InterPro" id="IPR036354">
    <property type="entry name" value="Prot_inh_pot1_sf"/>
</dbReference>
<keyword evidence="2" id="KW-0646">Protease inhibitor</keyword>
<dbReference type="SUPFAM" id="SSF54654">
    <property type="entry name" value="CI-2 family of serine protease inhibitors"/>
    <property type="match status" value="1"/>
</dbReference>
<dbReference type="EMBL" id="OZ075120">
    <property type="protein sequence ID" value="CAL4893024.1"/>
    <property type="molecule type" value="Genomic_DNA"/>
</dbReference>
<gene>
    <name evidence="5" type="ORF">URODEC1_LOCUS115826</name>
    <name evidence="4" type="ORF">URODEC1_LOCUS4550</name>
</gene>
<dbReference type="GO" id="GO:0004867">
    <property type="term" value="F:serine-type endopeptidase inhibitor activity"/>
    <property type="evidence" value="ECO:0007669"/>
    <property type="project" value="UniProtKB-KW"/>
</dbReference>
<comment type="similarity">
    <text evidence="1">Belongs to the protease inhibitor I13 (potato type I serine protease inhibitor) family.</text>
</comment>
<dbReference type="Pfam" id="PF00280">
    <property type="entry name" value="potato_inhibit"/>
    <property type="match status" value="1"/>
</dbReference>
<dbReference type="AlphaFoldDB" id="A0ABC8VL71"/>
<sequence length="68" mass="7343">MSDSTKTAWPEVKGLPGEVAKQKILLDRADVKVIVLPVGSVVTTDYDIHRVRVFVNKAGNVAEVPKVG</sequence>
<organism evidence="4 6">
    <name type="scientific">Urochloa decumbens</name>
    <dbReference type="NCBI Taxonomy" id="240449"/>
    <lineage>
        <taxon>Eukaryota</taxon>
        <taxon>Viridiplantae</taxon>
        <taxon>Streptophyta</taxon>
        <taxon>Embryophyta</taxon>
        <taxon>Tracheophyta</taxon>
        <taxon>Spermatophyta</taxon>
        <taxon>Magnoliopsida</taxon>
        <taxon>Liliopsida</taxon>
        <taxon>Poales</taxon>
        <taxon>Poaceae</taxon>
        <taxon>PACMAD clade</taxon>
        <taxon>Panicoideae</taxon>
        <taxon>Panicodae</taxon>
        <taxon>Paniceae</taxon>
        <taxon>Melinidinae</taxon>
        <taxon>Urochloa</taxon>
    </lineage>
</organism>
<reference evidence="4 6" key="2">
    <citation type="submission" date="2024-10" db="EMBL/GenBank/DDBJ databases">
        <authorList>
            <person name="Ryan C."/>
        </authorList>
    </citation>
    <scope>NUCLEOTIDE SEQUENCE [LARGE SCALE GENOMIC DNA]</scope>
</reference>
<evidence type="ECO:0000256" key="1">
    <source>
        <dbReference type="ARBA" id="ARBA00008210"/>
    </source>
</evidence>
<dbReference type="InterPro" id="IPR000864">
    <property type="entry name" value="Prot_inh_pot1"/>
</dbReference>
<dbReference type="PANTHER" id="PTHR33091">
    <property type="entry name" value="PROTEIN, PUTATIVE, EXPRESSED-RELATED"/>
    <property type="match status" value="1"/>
</dbReference>
<dbReference type="Proteomes" id="UP001497457">
    <property type="component" value="Chromosome 9rd"/>
</dbReference>
<evidence type="ECO:0000256" key="3">
    <source>
        <dbReference type="ARBA" id="ARBA00022900"/>
    </source>
</evidence>
<evidence type="ECO:0000313" key="4">
    <source>
        <dbReference type="EMBL" id="CAL4893024.1"/>
    </source>
</evidence>
<evidence type="ECO:0000313" key="6">
    <source>
        <dbReference type="Proteomes" id="UP001497457"/>
    </source>
</evidence>
<name>A0ABC8VL71_9POAL</name>
<dbReference type="PANTHER" id="PTHR33091:SF7">
    <property type="entry name" value="INHIBITOR I FAMILY PROTEIN"/>
    <property type="match status" value="1"/>
</dbReference>
<dbReference type="PRINTS" id="PR00292">
    <property type="entry name" value="POTATOINHBTR"/>
</dbReference>
<reference evidence="6" key="1">
    <citation type="submission" date="2024-06" db="EMBL/GenBank/DDBJ databases">
        <authorList>
            <person name="Ryan C."/>
        </authorList>
    </citation>
    <scope>NUCLEOTIDE SEQUENCE [LARGE SCALE GENOMIC DNA]</scope>
</reference>
<dbReference type="Gene3D" id="3.30.10.10">
    <property type="entry name" value="Trypsin Inhibitor V, subunit A"/>
    <property type="match status" value="1"/>
</dbReference>
<proteinExistence type="inferred from homology"/>
<keyword evidence="3" id="KW-0722">Serine protease inhibitor</keyword>
<dbReference type="Proteomes" id="UP001497457">
    <property type="component" value="Chromosome 10rd"/>
</dbReference>